<comment type="similarity">
    <text evidence="1">Belongs to the PP2C family.</text>
</comment>
<dbReference type="InterPro" id="IPR001932">
    <property type="entry name" value="PPM-type_phosphatase-like_dom"/>
</dbReference>
<protein>
    <recommendedName>
        <fullName evidence="1">Protein phosphatase</fullName>
        <ecNumber evidence="1">3.1.3.16</ecNumber>
    </recommendedName>
</protein>
<dbReference type="EC" id="3.1.3.16" evidence="1"/>
<comment type="cofactor">
    <cofactor evidence="1">
        <name>Mg(2+)</name>
        <dbReference type="ChEBI" id="CHEBI:18420"/>
    </cofactor>
</comment>
<dbReference type="Proteomes" id="UP000030854">
    <property type="component" value="Unassembled WGS sequence"/>
</dbReference>
<keyword evidence="1" id="KW-0904">Protein phosphatase</keyword>
<comment type="catalytic activity">
    <reaction evidence="1">
        <text>O-phospho-L-threonyl-[protein] + H2O = L-threonyl-[protein] + phosphate</text>
        <dbReference type="Rhea" id="RHEA:47004"/>
        <dbReference type="Rhea" id="RHEA-COMP:11060"/>
        <dbReference type="Rhea" id="RHEA-COMP:11605"/>
        <dbReference type="ChEBI" id="CHEBI:15377"/>
        <dbReference type="ChEBI" id="CHEBI:30013"/>
        <dbReference type="ChEBI" id="CHEBI:43474"/>
        <dbReference type="ChEBI" id="CHEBI:61977"/>
        <dbReference type="EC" id="3.1.3.16"/>
    </reaction>
</comment>
<dbReference type="STRING" id="52586.A0A0B1P153"/>
<evidence type="ECO:0000313" key="4">
    <source>
        <dbReference type="Proteomes" id="UP000030854"/>
    </source>
</evidence>
<evidence type="ECO:0000256" key="1">
    <source>
        <dbReference type="RuleBase" id="RU366020"/>
    </source>
</evidence>
<dbReference type="SUPFAM" id="SSF81606">
    <property type="entry name" value="PP2C-like"/>
    <property type="match status" value="1"/>
</dbReference>
<dbReference type="GO" id="GO:0046872">
    <property type="term" value="F:metal ion binding"/>
    <property type="evidence" value="ECO:0007669"/>
    <property type="project" value="UniProtKB-UniRule"/>
</dbReference>
<dbReference type="PANTHER" id="PTHR12320:SF24">
    <property type="entry name" value="PROTEIN PHOSPHATASE"/>
    <property type="match status" value="1"/>
</dbReference>
<keyword evidence="1" id="KW-0378">Hydrolase</keyword>
<dbReference type="SMART" id="SM00332">
    <property type="entry name" value="PP2Cc"/>
    <property type="match status" value="1"/>
</dbReference>
<keyword evidence="1" id="KW-0460">Magnesium</keyword>
<keyword evidence="4" id="KW-1185">Reference proteome</keyword>
<dbReference type="InterPro" id="IPR036457">
    <property type="entry name" value="PPM-type-like_dom_sf"/>
</dbReference>
<dbReference type="Gene3D" id="3.60.40.10">
    <property type="entry name" value="PPM-type phosphatase domain"/>
    <property type="match status" value="1"/>
</dbReference>
<reference evidence="3 4" key="1">
    <citation type="journal article" date="2014" name="BMC Genomics">
        <title>Adaptive genomic structural variation in the grape powdery mildew pathogen, Erysiphe necator.</title>
        <authorList>
            <person name="Jones L."/>
            <person name="Riaz S."/>
            <person name="Morales-Cruz A."/>
            <person name="Amrine K.C."/>
            <person name="McGuire B."/>
            <person name="Gubler W.D."/>
            <person name="Walker M.A."/>
            <person name="Cantu D."/>
        </authorList>
    </citation>
    <scope>NUCLEOTIDE SEQUENCE [LARGE SCALE GENOMIC DNA]</scope>
    <source>
        <strain evidence="4">c</strain>
    </source>
</reference>
<keyword evidence="1" id="KW-0464">Manganese</keyword>
<organism evidence="3 4">
    <name type="scientific">Uncinula necator</name>
    <name type="common">Grape powdery mildew</name>
    <dbReference type="NCBI Taxonomy" id="52586"/>
    <lineage>
        <taxon>Eukaryota</taxon>
        <taxon>Fungi</taxon>
        <taxon>Dikarya</taxon>
        <taxon>Ascomycota</taxon>
        <taxon>Pezizomycotina</taxon>
        <taxon>Leotiomycetes</taxon>
        <taxon>Erysiphales</taxon>
        <taxon>Erysiphaceae</taxon>
        <taxon>Erysiphe</taxon>
    </lineage>
</organism>
<comment type="catalytic activity">
    <reaction evidence="1">
        <text>O-phospho-L-seryl-[protein] + H2O = L-seryl-[protein] + phosphate</text>
        <dbReference type="Rhea" id="RHEA:20629"/>
        <dbReference type="Rhea" id="RHEA-COMP:9863"/>
        <dbReference type="Rhea" id="RHEA-COMP:11604"/>
        <dbReference type="ChEBI" id="CHEBI:15377"/>
        <dbReference type="ChEBI" id="CHEBI:29999"/>
        <dbReference type="ChEBI" id="CHEBI:43474"/>
        <dbReference type="ChEBI" id="CHEBI:83421"/>
        <dbReference type="EC" id="3.1.3.16"/>
    </reaction>
</comment>
<name>A0A0B1P153_UNCNE</name>
<proteinExistence type="inferred from homology"/>
<dbReference type="HOGENOM" id="CLU_029404_1_0_1"/>
<dbReference type="InterPro" id="IPR039123">
    <property type="entry name" value="PPTC7"/>
</dbReference>
<dbReference type="AlphaFoldDB" id="A0A0B1P153"/>
<evidence type="ECO:0000259" key="2">
    <source>
        <dbReference type="SMART" id="SM00332"/>
    </source>
</evidence>
<gene>
    <name evidence="3" type="ORF">EV44_g5906</name>
</gene>
<dbReference type="EMBL" id="JNVN01003333">
    <property type="protein sequence ID" value="KHJ31025.1"/>
    <property type="molecule type" value="Genomic_DNA"/>
</dbReference>
<accession>A0A0B1P153</accession>
<evidence type="ECO:0000313" key="3">
    <source>
        <dbReference type="EMBL" id="KHJ31025.1"/>
    </source>
</evidence>
<dbReference type="PANTHER" id="PTHR12320">
    <property type="entry name" value="PROTEIN PHOSPHATASE 2C"/>
    <property type="match status" value="1"/>
</dbReference>
<feature type="domain" description="PPM-type phosphatase" evidence="2">
    <location>
        <begin position="74"/>
        <end position="365"/>
    </location>
</feature>
<dbReference type="FunFam" id="3.60.40.10:FF:000118">
    <property type="entry name" value="Phosphatase 2C-like domain-containing protein"/>
    <property type="match status" value="1"/>
</dbReference>
<dbReference type="OMA" id="FKTEGQW"/>
<keyword evidence="1" id="KW-0479">Metal-binding</keyword>
<sequence>MTHLAMSRATTCRLITSVSNSSLHAEARSPSTALKVANNGSNILEPCDLPFKFETGTALFAKKNARPFPPPFLSPPSRSFSDPLSTYNRSRDTRVSMDYEALRGITNGDDAVYVGRYFIAANDGVGAWSSRPGGHSGLWARLILHFWAQEMEKDLNEPDPIKHLQNAYEKTIQATSESNICQGTTTVTGAQLYYQPSCGKLGTSATPLLYVTNLGDSQVLVLRPRKSKIIFKTTQQWHRFDCPRQLGTNSPDTPRQDASLDLVEIEENDIVLAVSDGVIDNLWEHEILENVMKSIKKWESRKTDQSYKENSGAAEQMKHVAEELMKAAKAIATNPHAESPYMEHALEEGLTIEGGKLDDISVVAAICKRA</sequence>
<comment type="cofactor">
    <cofactor evidence="1">
        <name>Mn(2+)</name>
        <dbReference type="ChEBI" id="CHEBI:29035"/>
    </cofactor>
</comment>
<dbReference type="GO" id="GO:0004722">
    <property type="term" value="F:protein serine/threonine phosphatase activity"/>
    <property type="evidence" value="ECO:0007669"/>
    <property type="project" value="UniProtKB-EC"/>
</dbReference>
<comment type="caution">
    <text evidence="3">The sequence shown here is derived from an EMBL/GenBank/DDBJ whole genome shotgun (WGS) entry which is preliminary data.</text>
</comment>